<protein>
    <recommendedName>
        <fullName evidence="2">DNAJC9 HTH domain-containing protein</fullName>
    </recommendedName>
</protein>
<dbReference type="InterPro" id="IPR056453">
    <property type="entry name" value="HTH_DNAJC9"/>
</dbReference>
<dbReference type="EMBL" id="MU865957">
    <property type="protein sequence ID" value="KAK4446445.1"/>
    <property type="molecule type" value="Genomic_DNA"/>
</dbReference>
<feature type="domain" description="DNAJC9 HTH" evidence="2">
    <location>
        <begin position="25"/>
        <end position="85"/>
    </location>
</feature>
<dbReference type="Pfam" id="PF23302">
    <property type="entry name" value="HTH_DNAJC9"/>
    <property type="match status" value="1"/>
</dbReference>
<keyword evidence="4" id="KW-1185">Reference proteome</keyword>
<evidence type="ECO:0000313" key="4">
    <source>
        <dbReference type="Proteomes" id="UP001321760"/>
    </source>
</evidence>
<feature type="region of interest" description="Disordered" evidence="1">
    <location>
        <begin position="1"/>
        <end position="22"/>
    </location>
</feature>
<accession>A0AAV9GES1</accession>
<dbReference type="Proteomes" id="UP001321760">
    <property type="component" value="Unassembled WGS sequence"/>
</dbReference>
<evidence type="ECO:0000313" key="3">
    <source>
        <dbReference type="EMBL" id="KAK4446445.1"/>
    </source>
</evidence>
<comment type="caution">
    <text evidence="3">The sequence shown here is derived from an EMBL/GenBank/DDBJ whole genome shotgun (WGS) entry which is preliminary data.</text>
</comment>
<evidence type="ECO:0000256" key="1">
    <source>
        <dbReference type="SAM" id="MobiDB-lite"/>
    </source>
</evidence>
<reference evidence="3" key="2">
    <citation type="submission" date="2023-05" db="EMBL/GenBank/DDBJ databases">
        <authorList>
            <consortium name="Lawrence Berkeley National Laboratory"/>
            <person name="Steindorff A."/>
            <person name="Hensen N."/>
            <person name="Bonometti L."/>
            <person name="Westerberg I."/>
            <person name="Brannstrom I.O."/>
            <person name="Guillou S."/>
            <person name="Cros-Aarteil S."/>
            <person name="Calhoun S."/>
            <person name="Haridas S."/>
            <person name="Kuo A."/>
            <person name="Mondo S."/>
            <person name="Pangilinan J."/>
            <person name="Riley R."/>
            <person name="Labutti K."/>
            <person name="Andreopoulos B."/>
            <person name="Lipzen A."/>
            <person name="Chen C."/>
            <person name="Yanf M."/>
            <person name="Daum C."/>
            <person name="Ng V."/>
            <person name="Clum A."/>
            <person name="Ohm R."/>
            <person name="Martin F."/>
            <person name="Silar P."/>
            <person name="Natvig D."/>
            <person name="Lalanne C."/>
            <person name="Gautier V."/>
            <person name="Ament-Velasquez S.L."/>
            <person name="Kruys A."/>
            <person name="Hutchinson M.I."/>
            <person name="Powell A.J."/>
            <person name="Barry K."/>
            <person name="Miller A.N."/>
            <person name="Grigoriev I.V."/>
            <person name="Debuchy R."/>
            <person name="Gladieux P."/>
            <person name="Thoren M.H."/>
            <person name="Johannesson H."/>
        </authorList>
    </citation>
    <scope>NUCLEOTIDE SEQUENCE</scope>
    <source>
        <strain evidence="3">PSN243</strain>
    </source>
</reference>
<dbReference type="AlphaFoldDB" id="A0AAV9GES1"/>
<organism evidence="3 4">
    <name type="scientific">Podospora aff. communis PSN243</name>
    <dbReference type="NCBI Taxonomy" id="3040156"/>
    <lineage>
        <taxon>Eukaryota</taxon>
        <taxon>Fungi</taxon>
        <taxon>Dikarya</taxon>
        <taxon>Ascomycota</taxon>
        <taxon>Pezizomycotina</taxon>
        <taxon>Sordariomycetes</taxon>
        <taxon>Sordariomycetidae</taxon>
        <taxon>Sordariales</taxon>
        <taxon>Podosporaceae</taxon>
        <taxon>Podospora</taxon>
    </lineage>
</organism>
<gene>
    <name evidence="3" type="ORF">QBC34DRAFT_411705</name>
</gene>
<name>A0AAV9GES1_9PEZI</name>
<evidence type="ECO:0000259" key="2">
    <source>
        <dbReference type="Pfam" id="PF23302"/>
    </source>
</evidence>
<reference evidence="3" key="1">
    <citation type="journal article" date="2023" name="Mol. Phylogenet. Evol.">
        <title>Genome-scale phylogeny and comparative genomics of the fungal order Sordariales.</title>
        <authorList>
            <person name="Hensen N."/>
            <person name="Bonometti L."/>
            <person name="Westerberg I."/>
            <person name="Brannstrom I.O."/>
            <person name="Guillou S."/>
            <person name="Cros-Aarteil S."/>
            <person name="Calhoun S."/>
            <person name="Haridas S."/>
            <person name="Kuo A."/>
            <person name="Mondo S."/>
            <person name="Pangilinan J."/>
            <person name="Riley R."/>
            <person name="LaButti K."/>
            <person name="Andreopoulos B."/>
            <person name="Lipzen A."/>
            <person name="Chen C."/>
            <person name="Yan M."/>
            <person name="Daum C."/>
            <person name="Ng V."/>
            <person name="Clum A."/>
            <person name="Steindorff A."/>
            <person name="Ohm R.A."/>
            <person name="Martin F."/>
            <person name="Silar P."/>
            <person name="Natvig D.O."/>
            <person name="Lalanne C."/>
            <person name="Gautier V."/>
            <person name="Ament-Velasquez S.L."/>
            <person name="Kruys A."/>
            <person name="Hutchinson M.I."/>
            <person name="Powell A.J."/>
            <person name="Barry K."/>
            <person name="Miller A.N."/>
            <person name="Grigoriev I.V."/>
            <person name="Debuchy R."/>
            <person name="Gladieux P."/>
            <person name="Hiltunen Thoren M."/>
            <person name="Johannesson H."/>
        </authorList>
    </citation>
    <scope>NUCLEOTIDE SEQUENCE</scope>
    <source>
        <strain evidence="3">PSN243</strain>
    </source>
</reference>
<proteinExistence type="predicted"/>
<sequence length="107" mass="12650">MYRPYEPEPQIQQKSRGSRLSEAAYVGSREEKEELIDLYIRHNGSLKQIRRKLRFSRRRGRADTPRLLEILEKAAGEGRLELLDMHKTRIENRRLRDLYVGNVVKSG</sequence>